<reference evidence="1 2" key="1">
    <citation type="journal article" date="2019" name="Anaerobe">
        <title>Detection of Robinsoniella peoriensis in multiple bone samples of a trauma patient.</title>
        <authorList>
            <person name="Schrottner P."/>
            <person name="Hartwich K."/>
            <person name="Bunk B."/>
            <person name="Schober I."/>
            <person name="Helbig S."/>
            <person name="Rudolph W.W."/>
            <person name="Gunzer F."/>
        </authorList>
    </citation>
    <scope>NUCLEOTIDE SEQUENCE [LARGE SCALE GENOMIC DNA]</scope>
    <source>
        <strain evidence="1 2">DSM 106044</strain>
    </source>
</reference>
<accession>A0A4V6HSB6</accession>
<keyword evidence="2" id="KW-1185">Reference proteome</keyword>
<dbReference type="EMBL" id="QGQD01000017">
    <property type="protein sequence ID" value="TLD02318.1"/>
    <property type="molecule type" value="Genomic_DNA"/>
</dbReference>
<dbReference type="AlphaFoldDB" id="A0A4V6HSB6"/>
<gene>
    <name evidence="1" type="ORF">DSM106044_00700</name>
</gene>
<dbReference type="STRING" id="180332.GCA_000797495_00157"/>
<comment type="caution">
    <text evidence="1">The sequence shown here is derived from an EMBL/GenBank/DDBJ whole genome shotgun (WGS) entry which is preliminary data.</text>
</comment>
<evidence type="ECO:0000313" key="1">
    <source>
        <dbReference type="EMBL" id="TLD02318.1"/>
    </source>
</evidence>
<protein>
    <submittedName>
        <fullName evidence="1">Uncharacterized protein</fullName>
    </submittedName>
</protein>
<dbReference type="RefSeq" id="WP_138001793.1">
    <property type="nucleotide sequence ID" value="NZ_QGQD01000017.1"/>
</dbReference>
<sequence length="333" mass="37753">MNAKYYRFLFQNIECGICHTGSIVDNYIDEKCQFIYISGLMNSACKKTEPDKRFQKVPEYQIMILADLCSFSIHKAVEVLMASKVDKVIMPEFTLDELKVLTNKAEDAKVFDENELSFIRDPYGFMQHVGVDEICKVEKDLSFVCNGWRFDFAVYGEELEKGLVVYHGSEKMDKKMEDTIMAVKYLTADEPCSVCINLGVPSCGMRCGLYNDFDLCKKHNGAGEREYIDGSLLLGTVNLRKNLGAVKKRFADVWNKVRIVAIPNGGNSAEWDKGILDIGPKGYKQYFVGPKSDFSNAEAIRDIGMSSPYQQFTVTSEDFGLCCSGFYKHRDYN</sequence>
<evidence type="ECO:0000313" key="2">
    <source>
        <dbReference type="Proteomes" id="UP000306509"/>
    </source>
</evidence>
<proteinExistence type="predicted"/>
<name>A0A4V6HSB6_9FIRM</name>
<dbReference type="Proteomes" id="UP000306509">
    <property type="component" value="Unassembled WGS sequence"/>
</dbReference>
<organism evidence="1 2">
    <name type="scientific">Robinsoniella peoriensis</name>
    <dbReference type="NCBI Taxonomy" id="180332"/>
    <lineage>
        <taxon>Bacteria</taxon>
        <taxon>Bacillati</taxon>
        <taxon>Bacillota</taxon>
        <taxon>Clostridia</taxon>
        <taxon>Lachnospirales</taxon>
        <taxon>Lachnospiraceae</taxon>
        <taxon>Robinsoniella</taxon>
    </lineage>
</organism>